<protein>
    <submittedName>
        <fullName evidence="1">Uncharacterized protein</fullName>
    </submittedName>
</protein>
<sequence>MQVVTLIASYLQVPLRYPLRFGGSRSYIRDYAPSIEPSSSDLISSSSVSTNSRPVEFPLFLEGQDSTRAAYAVFLLNKDIEQLLNYIGGRSLGPRHVLANLKELLRIILSSEYIDTSL</sequence>
<keyword evidence="2" id="KW-1185">Reference proteome</keyword>
<name>M1CI61_SOLTU</name>
<evidence type="ECO:0000313" key="1">
    <source>
        <dbReference type="EnsemblPlants" id="PGSC0003DMT400067945"/>
    </source>
</evidence>
<dbReference type="AlphaFoldDB" id="M1CI61"/>
<dbReference type="Gramene" id="PGSC0003DMT400067945">
    <property type="protein sequence ID" value="PGSC0003DMT400067945"/>
    <property type="gene ID" value="PGSC0003DMG400026426"/>
</dbReference>
<accession>M1CI61</accession>
<dbReference type="EnsemblPlants" id="PGSC0003DMT400067945">
    <property type="protein sequence ID" value="PGSC0003DMT400067945"/>
    <property type="gene ID" value="PGSC0003DMG400026426"/>
</dbReference>
<gene>
    <name evidence="1" type="primary">LOC102585435</name>
</gene>
<organism evidence="1 2">
    <name type="scientific">Solanum tuberosum</name>
    <name type="common">Potato</name>
    <dbReference type="NCBI Taxonomy" id="4113"/>
    <lineage>
        <taxon>Eukaryota</taxon>
        <taxon>Viridiplantae</taxon>
        <taxon>Streptophyta</taxon>
        <taxon>Embryophyta</taxon>
        <taxon>Tracheophyta</taxon>
        <taxon>Spermatophyta</taxon>
        <taxon>Magnoliopsida</taxon>
        <taxon>eudicotyledons</taxon>
        <taxon>Gunneridae</taxon>
        <taxon>Pentapetalae</taxon>
        <taxon>asterids</taxon>
        <taxon>lamiids</taxon>
        <taxon>Solanales</taxon>
        <taxon>Solanaceae</taxon>
        <taxon>Solanoideae</taxon>
        <taxon>Solaneae</taxon>
        <taxon>Solanum</taxon>
    </lineage>
</organism>
<reference evidence="1" key="2">
    <citation type="submission" date="2015-06" db="UniProtKB">
        <authorList>
            <consortium name="EnsemblPlants"/>
        </authorList>
    </citation>
    <scope>IDENTIFICATION</scope>
    <source>
        <strain evidence="1">DM1-3 516 R44</strain>
    </source>
</reference>
<dbReference type="ExpressionAtlas" id="M1CI61">
    <property type="expression patterns" value="baseline"/>
</dbReference>
<dbReference type="PANTHER" id="PTHR15157:SF24">
    <property type="entry name" value="VACUOLAR PROTEIN SORTING 38"/>
    <property type="match status" value="1"/>
</dbReference>
<dbReference type="Proteomes" id="UP000011115">
    <property type="component" value="Unassembled WGS sequence"/>
</dbReference>
<reference evidence="2" key="1">
    <citation type="journal article" date="2011" name="Nature">
        <title>Genome sequence and analysis of the tuber crop potato.</title>
        <authorList>
            <consortium name="The Potato Genome Sequencing Consortium"/>
        </authorList>
    </citation>
    <scope>NUCLEOTIDE SEQUENCE [LARGE SCALE GENOMIC DNA]</scope>
    <source>
        <strain evidence="2">cv. DM1-3 516 R44</strain>
    </source>
</reference>
<evidence type="ECO:0000313" key="2">
    <source>
        <dbReference type="Proteomes" id="UP000011115"/>
    </source>
</evidence>
<proteinExistence type="predicted"/>
<dbReference type="PANTHER" id="PTHR15157">
    <property type="entry name" value="UV RADIATION RESISTANCE-ASSOCIATED GENE PROTEIN"/>
    <property type="match status" value="1"/>
</dbReference>
<dbReference type="OrthoDB" id="72772at2759"/>